<dbReference type="EMBL" id="JAWDGP010007139">
    <property type="protein sequence ID" value="KAK3729561.1"/>
    <property type="molecule type" value="Genomic_DNA"/>
</dbReference>
<reference evidence="1" key="1">
    <citation type="journal article" date="2023" name="G3 (Bethesda)">
        <title>A reference genome for the long-term kleptoplast-retaining sea slug Elysia crispata morphotype clarki.</title>
        <authorList>
            <person name="Eastman K.E."/>
            <person name="Pendleton A.L."/>
            <person name="Shaikh M.A."/>
            <person name="Suttiyut T."/>
            <person name="Ogas R."/>
            <person name="Tomko P."/>
            <person name="Gavelis G."/>
            <person name="Widhalm J.R."/>
            <person name="Wisecaver J.H."/>
        </authorList>
    </citation>
    <scope>NUCLEOTIDE SEQUENCE</scope>
    <source>
        <strain evidence="1">ECLA1</strain>
    </source>
</reference>
<name>A0AAE0Y1D7_9GAST</name>
<protein>
    <submittedName>
        <fullName evidence="1">Uncharacterized protein</fullName>
    </submittedName>
</protein>
<keyword evidence="2" id="KW-1185">Reference proteome</keyword>
<dbReference type="Proteomes" id="UP001283361">
    <property type="component" value="Unassembled WGS sequence"/>
</dbReference>
<comment type="caution">
    <text evidence="1">The sequence shown here is derived from an EMBL/GenBank/DDBJ whole genome shotgun (WGS) entry which is preliminary data.</text>
</comment>
<evidence type="ECO:0000313" key="1">
    <source>
        <dbReference type="EMBL" id="KAK3729561.1"/>
    </source>
</evidence>
<accession>A0AAE0Y1D7</accession>
<feature type="non-terminal residue" evidence="1">
    <location>
        <position position="1"/>
    </location>
</feature>
<dbReference type="AlphaFoldDB" id="A0AAE0Y1D7"/>
<organism evidence="1 2">
    <name type="scientific">Elysia crispata</name>
    <name type="common">lettuce slug</name>
    <dbReference type="NCBI Taxonomy" id="231223"/>
    <lineage>
        <taxon>Eukaryota</taxon>
        <taxon>Metazoa</taxon>
        <taxon>Spiralia</taxon>
        <taxon>Lophotrochozoa</taxon>
        <taxon>Mollusca</taxon>
        <taxon>Gastropoda</taxon>
        <taxon>Heterobranchia</taxon>
        <taxon>Euthyneura</taxon>
        <taxon>Panpulmonata</taxon>
        <taxon>Sacoglossa</taxon>
        <taxon>Placobranchoidea</taxon>
        <taxon>Plakobranchidae</taxon>
        <taxon>Elysia</taxon>
    </lineage>
</organism>
<proteinExistence type="predicted"/>
<sequence>AGEVFELGAQELCCIIKKLEPDTGHRLLTRLQ</sequence>
<evidence type="ECO:0000313" key="2">
    <source>
        <dbReference type="Proteomes" id="UP001283361"/>
    </source>
</evidence>
<gene>
    <name evidence="1" type="ORF">RRG08_053504</name>
</gene>